<dbReference type="Proteomes" id="UP000214646">
    <property type="component" value="Unassembled WGS sequence"/>
</dbReference>
<dbReference type="Gene3D" id="1.10.1740.10">
    <property type="match status" value="1"/>
</dbReference>
<keyword evidence="4" id="KW-0238">DNA-binding</keyword>
<evidence type="ECO:0000256" key="1">
    <source>
        <dbReference type="ARBA" id="ARBA00010641"/>
    </source>
</evidence>
<dbReference type="SUPFAM" id="SSF88946">
    <property type="entry name" value="Sigma2 domain of RNA polymerase sigma factors"/>
    <property type="match status" value="1"/>
</dbReference>
<sequence length="779" mass="85317">MGDAFGPRTSGVPSLRDRLCRPYARYRRSGNVTQNGFQQHLVDAITSVCRSGSAMGGILLTKSSRSSFFRAGKSPVSGSYLEERLPKGHDVSERLVQVWHAVYASPDAGVSDADLLARLAAGKDDTAFELLIRRHADLVWRVCKRVARDQHTAEDAFQATFLALLRRAAFVRGASAVGFLHQVAFRAALKAKPRDTVSPLPEDVASQTPEPDQVAAASELGRLLHAELNLLPDRYRVPLVLCYLNGFTQAEAAARLGCPVGTVSAQLSRGCDRLRARLMRRGIVLPASGVAGMFVTTVEAVSQSLIQITASVRTGVPVPAVASLARKVLISMRYAHIKTFLLPIFATIIAFGGVAWSVGQTPKPPVPKQALAVPPAPKPPKDFNILMIRLGEMKPKMGQDEWALVIRDLILLGADAVPDLIQALDKADDVYTLRCLAFVARGIGDKRVIPALIRAFPKTCESGSSDCAFIAKDPELLAFMQKHDTRKGDGGTHYDFGRAITEVRLTLQKMTGVKHGEDELNFAHLGGSARQQYLQRSQFHRCADRWAKWWEGHWKELISDERYSRVDLPALAVVPATSAGEFPHGPKAKITGWVSGGYLQSVHNPKAKQVFLDLDSGREAALPERLRSAVGQPERIDDIAAWAAAEGLDLMCTEYLIPGDEKPHYVLRGLGLATWRFAGDRREELKTDLLRKDPLEGGTRVDGLLVRFNTQLGRYDPADTSTYLFHTREGGCGALFVGVEVHDNSMQNGFFPSPINIDLNPVGFQKGRRLAYTLISNAD</sequence>
<feature type="domain" description="RNA polymerase sigma factor 70 region 4 type 2" evidence="7">
    <location>
        <begin position="223"/>
        <end position="274"/>
    </location>
</feature>
<proteinExistence type="inferred from homology"/>
<dbReference type="InterPro" id="IPR039425">
    <property type="entry name" value="RNA_pol_sigma-70-like"/>
</dbReference>
<evidence type="ECO:0000313" key="8">
    <source>
        <dbReference type="EMBL" id="OWK47351.1"/>
    </source>
</evidence>
<dbReference type="SUPFAM" id="SSF88659">
    <property type="entry name" value="Sigma3 and sigma4 domains of RNA polymerase sigma factors"/>
    <property type="match status" value="1"/>
</dbReference>
<keyword evidence="5" id="KW-0804">Transcription</keyword>
<reference evidence="9" key="1">
    <citation type="submission" date="2017-06" db="EMBL/GenBank/DDBJ databases">
        <title>Genome analysis of Fimbriiglobus ruber SP5, the first member of the order Planctomycetales with confirmed chitinolytic capability.</title>
        <authorList>
            <person name="Ravin N.V."/>
            <person name="Rakitin A.L."/>
            <person name="Ivanova A.A."/>
            <person name="Beletsky A.V."/>
            <person name="Kulichevskaya I.S."/>
            <person name="Mardanov A.V."/>
            <person name="Dedysh S.N."/>
        </authorList>
    </citation>
    <scope>NUCLEOTIDE SEQUENCE [LARGE SCALE GENOMIC DNA]</scope>
    <source>
        <strain evidence="9">SP5</strain>
    </source>
</reference>
<dbReference type="InterPro" id="IPR013324">
    <property type="entry name" value="RNA_pol_sigma_r3/r4-like"/>
</dbReference>
<evidence type="ECO:0000256" key="5">
    <source>
        <dbReference type="ARBA" id="ARBA00023163"/>
    </source>
</evidence>
<evidence type="ECO:0000256" key="2">
    <source>
        <dbReference type="ARBA" id="ARBA00023015"/>
    </source>
</evidence>
<comment type="caution">
    <text evidence="8">The sequence shown here is derived from an EMBL/GenBank/DDBJ whole genome shotgun (WGS) entry which is preliminary data.</text>
</comment>
<evidence type="ECO:0000256" key="4">
    <source>
        <dbReference type="ARBA" id="ARBA00023125"/>
    </source>
</evidence>
<dbReference type="CDD" id="cd06171">
    <property type="entry name" value="Sigma70_r4"/>
    <property type="match status" value="1"/>
</dbReference>
<dbReference type="PANTHER" id="PTHR43133">
    <property type="entry name" value="RNA POLYMERASE ECF-TYPE SIGMA FACTO"/>
    <property type="match status" value="1"/>
</dbReference>
<dbReference type="GO" id="GO:0016987">
    <property type="term" value="F:sigma factor activity"/>
    <property type="evidence" value="ECO:0007669"/>
    <property type="project" value="UniProtKB-KW"/>
</dbReference>
<dbReference type="InterPro" id="IPR007627">
    <property type="entry name" value="RNA_pol_sigma70_r2"/>
</dbReference>
<keyword evidence="9" id="KW-1185">Reference proteome</keyword>
<dbReference type="Pfam" id="PF04542">
    <property type="entry name" value="Sigma70_r2"/>
    <property type="match status" value="1"/>
</dbReference>
<dbReference type="EMBL" id="NIDE01000001">
    <property type="protein sequence ID" value="OWK47351.1"/>
    <property type="molecule type" value="Genomic_DNA"/>
</dbReference>
<keyword evidence="3" id="KW-0731">Sigma factor</keyword>
<dbReference type="InterPro" id="IPR013249">
    <property type="entry name" value="RNA_pol_sigma70_r4_t2"/>
</dbReference>
<dbReference type="InterPro" id="IPR013325">
    <property type="entry name" value="RNA_pol_sigma_r2"/>
</dbReference>
<evidence type="ECO:0000259" key="6">
    <source>
        <dbReference type="Pfam" id="PF04542"/>
    </source>
</evidence>
<dbReference type="Pfam" id="PF08281">
    <property type="entry name" value="Sigma70_r4_2"/>
    <property type="match status" value="1"/>
</dbReference>
<accession>A0A225E1A4</accession>
<dbReference type="GO" id="GO:0003677">
    <property type="term" value="F:DNA binding"/>
    <property type="evidence" value="ECO:0007669"/>
    <property type="project" value="UniProtKB-KW"/>
</dbReference>
<dbReference type="InterPro" id="IPR036388">
    <property type="entry name" value="WH-like_DNA-bd_sf"/>
</dbReference>
<comment type="similarity">
    <text evidence="1">Belongs to the sigma-70 factor family. ECF subfamily.</text>
</comment>
<dbReference type="NCBIfam" id="TIGR02937">
    <property type="entry name" value="sigma70-ECF"/>
    <property type="match status" value="1"/>
</dbReference>
<protein>
    <submittedName>
        <fullName evidence="8">Sigma factor</fullName>
    </submittedName>
</protein>
<dbReference type="GO" id="GO:0006352">
    <property type="term" value="P:DNA-templated transcription initiation"/>
    <property type="evidence" value="ECO:0007669"/>
    <property type="project" value="InterPro"/>
</dbReference>
<organism evidence="8 9">
    <name type="scientific">Fimbriiglobus ruber</name>
    <dbReference type="NCBI Taxonomy" id="1908690"/>
    <lineage>
        <taxon>Bacteria</taxon>
        <taxon>Pseudomonadati</taxon>
        <taxon>Planctomycetota</taxon>
        <taxon>Planctomycetia</taxon>
        <taxon>Gemmatales</taxon>
        <taxon>Gemmataceae</taxon>
        <taxon>Fimbriiglobus</taxon>
    </lineage>
</organism>
<dbReference type="Gene3D" id="1.10.10.10">
    <property type="entry name" value="Winged helix-like DNA-binding domain superfamily/Winged helix DNA-binding domain"/>
    <property type="match status" value="1"/>
</dbReference>
<dbReference type="AlphaFoldDB" id="A0A225E1A4"/>
<gene>
    <name evidence="8" type="ORF">FRUB_01050</name>
</gene>
<name>A0A225E1A4_9BACT</name>
<dbReference type="InterPro" id="IPR014284">
    <property type="entry name" value="RNA_pol_sigma-70_dom"/>
</dbReference>
<feature type="domain" description="RNA polymerase sigma-70 region 2" evidence="6">
    <location>
        <begin position="131"/>
        <end position="190"/>
    </location>
</feature>
<evidence type="ECO:0000256" key="3">
    <source>
        <dbReference type="ARBA" id="ARBA00023082"/>
    </source>
</evidence>
<keyword evidence="2" id="KW-0805">Transcription regulation</keyword>
<evidence type="ECO:0000313" key="9">
    <source>
        <dbReference type="Proteomes" id="UP000214646"/>
    </source>
</evidence>
<dbReference type="PANTHER" id="PTHR43133:SF8">
    <property type="entry name" value="RNA POLYMERASE SIGMA FACTOR HI_1459-RELATED"/>
    <property type="match status" value="1"/>
</dbReference>
<evidence type="ECO:0000259" key="7">
    <source>
        <dbReference type="Pfam" id="PF08281"/>
    </source>
</evidence>